<feature type="signal peptide" evidence="2">
    <location>
        <begin position="1"/>
        <end position="20"/>
    </location>
</feature>
<organism evidence="3 4">
    <name type="scientific">Hydrocarboniphaga daqingensis</name>
    <dbReference type="NCBI Taxonomy" id="490188"/>
    <lineage>
        <taxon>Bacteria</taxon>
        <taxon>Pseudomonadati</taxon>
        <taxon>Pseudomonadota</taxon>
        <taxon>Gammaproteobacteria</taxon>
        <taxon>Nevskiales</taxon>
        <taxon>Nevskiaceae</taxon>
        <taxon>Hydrocarboniphaga</taxon>
    </lineage>
</organism>
<dbReference type="STRING" id="490188.SAMN04488068_0506"/>
<evidence type="ECO:0000256" key="2">
    <source>
        <dbReference type="SAM" id="SignalP"/>
    </source>
</evidence>
<gene>
    <name evidence="3" type="ORF">SAMN04488068_0506</name>
</gene>
<dbReference type="Gene3D" id="1.25.40.10">
    <property type="entry name" value="Tetratricopeptide repeat domain"/>
    <property type="match status" value="1"/>
</dbReference>
<accession>A0A1M5KE02</accession>
<dbReference type="Proteomes" id="UP000199758">
    <property type="component" value="Unassembled WGS sequence"/>
</dbReference>
<evidence type="ECO:0000313" key="4">
    <source>
        <dbReference type="Proteomes" id="UP000199758"/>
    </source>
</evidence>
<feature type="compositionally biased region" description="Polar residues" evidence="1">
    <location>
        <begin position="59"/>
        <end position="68"/>
    </location>
</feature>
<dbReference type="RefSeq" id="WP_072893452.1">
    <property type="nucleotide sequence ID" value="NZ_FQWZ01000001.1"/>
</dbReference>
<name>A0A1M5KE02_9GAMM</name>
<dbReference type="OrthoDB" id="6196966at2"/>
<proteinExistence type="predicted"/>
<feature type="region of interest" description="Disordered" evidence="1">
    <location>
        <begin position="34"/>
        <end position="73"/>
    </location>
</feature>
<protein>
    <submittedName>
        <fullName evidence="3">Uncharacterized protein</fullName>
    </submittedName>
</protein>
<feature type="chain" id="PRO_5012748034" evidence="2">
    <location>
        <begin position="21"/>
        <end position="209"/>
    </location>
</feature>
<dbReference type="SUPFAM" id="SSF48452">
    <property type="entry name" value="TPR-like"/>
    <property type="match status" value="1"/>
</dbReference>
<keyword evidence="4" id="KW-1185">Reference proteome</keyword>
<reference evidence="3 4" key="1">
    <citation type="submission" date="2016-11" db="EMBL/GenBank/DDBJ databases">
        <authorList>
            <person name="Jaros S."/>
            <person name="Januszkiewicz K."/>
            <person name="Wedrychowicz H."/>
        </authorList>
    </citation>
    <scope>NUCLEOTIDE SEQUENCE [LARGE SCALE GENOMIC DNA]</scope>
    <source>
        <strain evidence="3 4">CGMCC 1.7049</strain>
    </source>
</reference>
<evidence type="ECO:0000313" key="3">
    <source>
        <dbReference type="EMBL" id="SHG50987.1"/>
    </source>
</evidence>
<dbReference type="AlphaFoldDB" id="A0A1M5KE02"/>
<dbReference type="EMBL" id="FQWZ01000001">
    <property type="protein sequence ID" value="SHG50987.1"/>
    <property type="molecule type" value="Genomic_DNA"/>
</dbReference>
<sequence>MRIGYKACFPARSALPVVLAASLGLSACVTPTAQRTSSWPDNIGRTIPAPTAPGPGQNPTPGASTAHTPTPLYSPPVAVAPPPKVLPAYPKSADEISSQAVLSLMKQARSARAAGQYDQASGALERAQRIEPRNYFVWSALGRVYLDKKLYDNAESVAMKSNSLARGNVYVELENWKVIAAARQAQGDAIGALQAQVKVDEIQRDLAGG</sequence>
<dbReference type="PROSITE" id="PS51257">
    <property type="entry name" value="PROKAR_LIPOPROTEIN"/>
    <property type="match status" value="1"/>
</dbReference>
<evidence type="ECO:0000256" key="1">
    <source>
        <dbReference type="SAM" id="MobiDB-lite"/>
    </source>
</evidence>
<keyword evidence="2" id="KW-0732">Signal</keyword>
<dbReference type="InterPro" id="IPR011990">
    <property type="entry name" value="TPR-like_helical_dom_sf"/>
</dbReference>